<evidence type="ECO:0000313" key="2">
    <source>
        <dbReference type="Proteomes" id="UP001367508"/>
    </source>
</evidence>
<dbReference type="Proteomes" id="UP001367508">
    <property type="component" value="Unassembled WGS sequence"/>
</dbReference>
<dbReference type="AlphaFoldDB" id="A0AAN9QVB2"/>
<reference evidence="1 2" key="1">
    <citation type="submission" date="2024-01" db="EMBL/GenBank/DDBJ databases">
        <title>The genomes of 5 underutilized Papilionoideae crops provide insights into root nodulation and disease resistanc.</title>
        <authorList>
            <person name="Jiang F."/>
        </authorList>
    </citation>
    <scope>NUCLEOTIDE SEQUENCE [LARGE SCALE GENOMIC DNA]</scope>
    <source>
        <strain evidence="1">LVBAO_FW01</strain>
        <tissue evidence="1">Leaves</tissue>
    </source>
</reference>
<keyword evidence="2" id="KW-1185">Reference proteome</keyword>
<sequence length="90" mass="10100">MIAYKLEAHTAGPETGRHTYEIGHCDALCNLLEISETDETQTSKLAVFPRSTCFSSEIHKNEKKVETYISRPENEVTVLTNAESKEAQDI</sequence>
<gene>
    <name evidence="1" type="ORF">VNO77_14153</name>
</gene>
<dbReference type="EMBL" id="JAYMYQ010000003">
    <property type="protein sequence ID" value="KAK7344493.1"/>
    <property type="molecule type" value="Genomic_DNA"/>
</dbReference>
<comment type="caution">
    <text evidence="1">The sequence shown here is derived from an EMBL/GenBank/DDBJ whole genome shotgun (WGS) entry which is preliminary data.</text>
</comment>
<organism evidence="1 2">
    <name type="scientific">Canavalia gladiata</name>
    <name type="common">Sword bean</name>
    <name type="synonym">Dolichos gladiatus</name>
    <dbReference type="NCBI Taxonomy" id="3824"/>
    <lineage>
        <taxon>Eukaryota</taxon>
        <taxon>Viridiplantae</taxon>
        <taxon>Streptophyta</taxon>
        <taxon>Embryophyta</taxon>
        <taxon>Tracheophyta</taxon>
        <taxon>Spermatophyta</taxon>
        <taxon>Magnoliopsida</taxon>
        <taxon>eudicotyledons</taxon>
        <taxon>Gunneridae</taxon>
        <taxon>Pentapetalae</taxon>
        <taxon>rosids</taxon>
        <taxon>fabids</taxon>
        <taxon>Fabales</taxon>
        <taxon>Fabaceae</taxon>
        <taxon>Papilionoideae</taxon>
        <taxon>50 kb inversion clade</taxon>
        <taxon>NPAAA clade</taxon>
        <taxon>indigoferoid/millettioid clade</taxon>
        <taxon>Phaseoleae</taxon>
        <taxon>Canavalia</taxon>
    </lineage>
</organism>
<accession>A0AAN9QVB2</accession>
<protein>
    <submittedName>
        <fullName evidence="1">Uncharacterized protein</fullName>
    </submittedName>
</protein>
<evidence type="ECO:0000313" key="1">
    <source>
        <dbReference type="EMBL" id="KAK7344493.1"/>
    </source>
</evidence>
<name>A0AAN9QVB2_CANGL</name>
<proteinExistence type="predicted"/>